<reference evidence="1" key="1">
    <citation type="submission" date="2016-10" db="EMBL/GenBank/DDBJ databases">
        <authorList>
            <person name="Varghese N."/>
        </authorList>
    </citation>
    <scope>NUCLEOTIDE SEQUENCE</scope>
</reference>
<name>A0A218MKP4_9VIRU</name>
<sequence length="368" mass="39871">MRVSHWTDFTPSTSQIDNYYGGVVAGPEVGYNAFDDRRAFASVAYRLNVSSAHNGWHHFVGMYTSLQGVAFENACVKKDCRTGYHHICLNFSMPSPDFDNGLSGTNLEEWNEQSYRSSFMYAGEVGMYNYTASADSNTSSDSNFIAYGSNSTWAANTIGMDSITYTGRIQDLFVLRPTLVNPTNPNAWYDLWNHAQYAGTSGGQQMFFTGIPMAHPRFATNAFTVSPGGTISGGSSTSWSETSYHPSTPIVNPFTHELYDTQIFTIAVTNGSGNTVITWNQPGGIGGTLTGTVKLKASTTSYPTNSEVAATSGETFTVTHSGAFSGTYYVRVIYEPAVTATSAETITITHTNNSVAKADTLSVITQQK</sequence>
<accession>A0A218MKP4</accession>
<organism evidence="1">
    <name type="scientific">uncultured virus</name>
    <dbReference type="NCBI Taxonomy" id="340016"/>
    <lineage>
        <taxon>Viruses</taxon>
        <taxon>environmental samples</taxon>
    </lineage>
</organism>
<evidence type="ECO:0000313" key="1">
    <source>
        <dbReference type="EMBL" id="ASE99854.1"/>
    </source>
</evidence>
<dbReference type="EMBL" id="KY052800">
    <property type="protein sequence ID" value="ASE99854.1"/>
    <property type="molecule type" value="Genomic_DNA"/>
</dbReference>
<reference evidence="1" key="2">
    <citation type="journal article" date="2017" name="Nat. Commun.">
        <title>Single-virus genomics reveals hidden cosmopolitan and abundant viruses.</title>
        <authorList>
            <person name="Martinez-Hernandez F."/>
            <person name="Fornas O."/>
            <person name="Lluesma Gomez M."/>
            <person name="Bolduc B."/>
            <person name="de la Cruz Pena M.J."/>
            <person name="Martinez J.M."/>
            <person name="Anton J."/>
            <person name="Gasol J.M."/>
            <person name="Rosselli R."/>
            <person name="Rodriguez-Valera F."/>
            <person name="Sullivan M.B."/>
            <person name="Acinas S.G."/>
            <person name="Martinez-Garcia M."/>
        </authorList>
    </citation>
    <scope>NUCLEOTIDE SEQUENCE</scope>
</reference>
<proteinExistence type="predicted"/>
<protein>
    <submittedName>
        <fullName evidence="1">Uncharacterized protein</fullName>
    </submittedName>
</protein>